<name>A0A0C2BN18_9BURK</name>
<evidence type="ECO:0000259" key="2">
    <source>
        <dbReference type="Pfam" id="PF25917"/>
    </source>
</evidence>
<dbReference type="InterPro" id="IPR058625">
    <property type="entry name" value="MdtA-like_BSH"/>
</dbReference>
<dbReference type="PANTHER" id="PTHR30438:SF1">
    <property type="entry name" value="36 KDA ANTIGEN"/>
    <property type="match status" value="1"/>
</dbReference>
<dbReference type="Proteomes" id="UP000031572">
    <property type="component" value="Unassembled WGS sequence"/>
</dbReference>
<dbReference type="AlphaFoldDB" id="A0A0C2BN18"/>
<feature type="transmembrane region" description="Helical" evidence="1">
    <location>
        <begin position="12"/>
        <end position="32"/>
    </location>
</feature>
<comment type="caution">
    <text evidence="3">The sequence shown here is derived from an EMBL/GenBank/DDBJ whole genome shotgun (WGS) entry which is preliminary data.</text>
</comment>
<dbReference type="OrthoDB" id="9793801at2"/>
<dbReference type="EMBL" id="JWJG01000028">
    <property type="protein sequence ID" value="KIF81379.1"/>
    <property type="molecule type" value="Genomic_DNA"/>
</dbReference>
<dbReference type="Gene3D" id="2.40.30.170">
    <property type="match status" value="1"/>
</dbReference>
<evidence type="ECO:0000256" key="1">
    <source>
        <dbReference type="SAM" id="Phobius"/>
    </source>
</evidence>
<feature type="domain" description="Multidrug resistance protein MdtA-like barrel-sandwich hybrid" evidence="2">
    <location>
        <begin position="48"/>
        <end position="240"/>
    </location>
</feature>
<keyword evidence="1" id="KW-1133">Transmembrane helix</keyword>
<dbReference type="STRING" id="709839.TSA66_12025"/>
<dbReference type="Gene3D" id="2.40.50.100">
    <property type="match status" value="1"/>
</dbReference>
<accession>A0A0C2BN18</accession>
<evidence type="ECO:0000313" key="4">
    <source>
        <dbReference type="Proteomes" id="UP000031572"/>
    </source>
</evidence>
<dbReference type="Gene3D" id="1.10.287.470">
    <property type="entry name" value="Helix hairpin bin"/>
    <property type="match status" value="2"/>
</dbReference>
<keyword evidence="4" id="KW-1185">Reference proteome</keyword>
<dbReference type="PANTHER" id="PTHR30438">
    <property type="entry name" value="36 KDA ANTIGEN-RELATED"/>
    <property type="match status" value="1"/>
</dbReference>
<keyword evidence="1" id="KW-0812">Transmembrane</keyword>
<dbReference type="Pfam" id="PF25917">
    <property type="entry name" value="BSH_RND"/>
    <property type="match status" value="1"/>
</dbReference>
<proteinExistence type="predicted"/>
<sequence>MSESTEESMKKTSALIAAVVAALLAGGGIWYASRPAPDVFQGQMEARETDIAPKVPGRIAQVLVKEGDKVDVGTQLIAIDSPEVAAKLEQATAARDAARAVSAKAEAGARAEEIRMAQANWQRAQAAAELAQNSLKRVEALAKEGLVADQKRDEALTNYRAARDLAAAARAQYDMAKSGARTEDKAAAAAQARQVSGVVAEVEAARAETELKSPVAGEVVKVFARAGELSPQGVAVVTVVDLKDQWAVFNVREDKLQRFAEGREIDVVIPALGSRKARMKVYYIAALPDFATWRATHANQGFDARTFEVRARPAAPIEGVRPGMSVIVQ</sequence>
<evidence type="ECO:0000313" key="3">
    <source>
        <dbReference type="EMBL" id="KIF81379.1"/>
    </source>
</evidence>
<gene>
    <name evidence="3" type="ORF">TSA66_12025</name>
</gene>
<organism evidence="3 4">
    <name type="scientific">Noviherbaspirillum autotrophicum</name>
    <dbReference type="NCBI Taxonomy" id="709839"/>
    <lineage>
        <taxon>Bacteria</taxon>
        <taxon>Pseudomonadati</taxon>
        <taxon>Pseudomonadota</taxon>
        <taxon>Betaproteobacteria</taxon>
        <taxon>Burkholderiales</taxon>
        <taxon>Oxalobacteraceae</taxon>
        <taxon>Noviherbaspirillum</taxon>
    </lineage>
</organism>
<dbReference type="SUPFAM" id="SSF51230">
    <property type="entry name" value="Single hybrid motif"/>
    <property type="match status" value="1"/>
</dbReference>
<protein>
    <submittedName>
        <fullName evidence="3">Membrane protein</fullName>
    </submittedName>
</protein>
<dbReference type="SUPFAM" id="SSF111369">
    <property type="entry name" value="HlyD-like secretion proteins"/>
    <property type="match status" value="1"/>
</dbReference>
<dbReference type="InterPro" id="IPR011053">
    <property type="entry name" value="Single_hybrid_motif"/>
</dbReference>
<keyword evidence="1" id="KW-0472">Membrane</keyword>
<reference evidence="3 4" key="1">
    <citation type="submission" date="2014-12" db="EMBL/GenBank/DDBJ databases">
        <title>Denitrispirillum autotrophicum gen. nov., sp. nov., Denitrifying, Facultatively Autotrophic Bacteria Isolated from Rice Paddy Soil.</title>
        <authorList>
            <person name="Ishii S."/>
            <person name="Ashida N."/>
            <person name="Ohno H."/>
            <person name="Otsuka S."/>
            <person name="Yokota A."/>
            <person name="Senoo K."/>
        </authorList>
    </citation>
    <scope>NUCLEOTIDE SEQUENCE [LARGE SCALE GENOMIC DNA]</scope>
    <source>
        <strain evidence="3 4">TSA66</strain>
    </source>
</reference>